<feature type="chain" id="PRO_5034273797" description="Biotrophy-associated secreted protein 3" evidence="1">
    <location>
        <begin position="18"/>
        <end position="73"/>
    </location>
</feature>
<evidence type="ECO:0008006" key="4">
    <source>
        <dbReference type="Google" id="ProtNLM"/>
    </source>
</evidence>
<evidence type="ECO:0000313" key="2">
    <source>
        <dbReference type="EMBL" id="KAF6793810.1"/>
    </source>
</evidence>
<dbReference type="Proteomes" id="UP000652219">
    <property type="component" value="Unassembled WGS sequence"/>
</dbReference>
<comment type="caution">
    <text evidence="2">The sequence shown here is derived from an EMBL/GenBank/DDBJ whole genome shotgun (WGS) entry which is preliminary data.</text>
</comment>
<gene>
    <name evidence="2" type="ORF">CSOJ01_13809</name>
</gene>
<evidence type="ECO:0000313" key="3">
    <source>
        <dbReference type="Proteomes" id="UP000652219"/>
    </source>
</evidence>
<dbReference type="AlphaFoldDB" id="A0A8H6IRG8"/>
<sequence length="73" mass="7271">MNFTLATLITLIVAASAAPADVAVGAGLVERQQQECGKKGFSCDLPGDVFGCCAGLTCRPSNAPVGGNGKACQ</sequence>
<reference evidence="2 3" key="1">
    <citation type="journal article" date="2020" name="Phytopathology">
        <title>Genome Sequence Resources of Colletotrichum truncatum, C. plurivorum, C. musicola, and C. sojae: Four Species Pathogenic to Soybean (Glycine max).</title>
        <authorList>
            <person name="Rogerio F."/>
            <person name="Boufleur T.R."/>
            <person name="Ciampi-Guillardi M."/>
            <person name="Sukno S.A."/>
            <person name="Thon M.R."/>
            <person name="Massola Junior N.S."/>
            <person name="Baroncelli R."/>
        </authorList>
    </citation>
    <scope>NUCLEOTIDE SEQUENCE [LARGE SCALE GENOMIC DNA]</scope>
    <source>
        <strain evidence="2 3">LFN0009</strain>
    </source>
</reference>
<name>A0A8H6IRG8_9PEZI</name>
<accession>A0A8H6IRG8</accession>
<proteinExistence type="predicted"/>
<protein>
    <recommendedName>
        <fullName evidence="4">Biotrophy-associated secreted protein 3</fullName>
    </recommendedName>
</protein>
<organism evidence="2 3">
    <name type="scientific">Colletotrichum sojae</name>
    <dbReference type="NCBI Taxonomy" id="2175907"/>
    <lineage>
        <taxon>Eukaryota</taxon>
        <taxon>Fungi</taxon>
        <taxon>Dikarya</taxon>
        <taxon>Ascomycota</taxon>
        <taxon>Pezizomycotina</taxon>
        <taxon>Sordariomycetes</taxon>
        <taxon>Hypocreomycetidae</taxon>
        <taxon>Glomerellales</taxon>
        <taxon>Glomerellaceae</taxon>
        <taxon>Colletotrichum</taxon>
        <taxon>Colletotrichum orchidearum species complex</taxon>
    </lineage>
</organism>
<dbReference type="EMBL" id="WIGN01000421">
    <property type="protein sequence ID" value="KAF6793810.1"/>
    <property type="molecule type" value="Genomic_DNA"/>
</dbReference>
<keyword evidence="1" id="KW-0732">Signal</keyword>
<feature type="signal peptide" evidence="1">
    <location>
        <begin position="1"/>
        <end position="17"/>
    </location>
</feature>
<evidence type="ECO:0000256" key="1">
    <source>
        <dbReference type="SAM" id="SignalP"/>
    </source>
</evidence>
<keyword evidence="3" id="KW-1185">Reference proteome</keyword>